<dbReference type="PROSITE" id="PS50082">
    <property type="entry name" value="WD_REPEATS_2"/>
    <property type="match status" value="6"/>
</dbReference>
<dbReference type="PANTHER" id="PTHR22847">
    <property type="entry name" value="WD40 REPEAT PROTEIN"/>
    <property type="match status" value="1"/>
</dbReference>
<feature type="repeat" description="WD" evidence="3">
    <location>
        <begin position="850"/>
        <end position="891"/>
    </location>
</feature>
<dbReference type="Gene3D" id="2.130.10.10">
    <property type="entry name" value="YVTN repeat-like/Quinoprotein amine dehydrogenase"/>
    <property type="match status" value="3"/>
</dbReference>
<dbReference type="InterPro" id="IPR027417">
    <property type="entry name" value="P-loop_NTPase"/>
</dbReference>
<evidence type="ECO:0000256" key="4">
    <source>
        <dbReference type="SAM" id="MobiDB-lite"/>
    </source>
</evidence>
<gene>
    <name evidence="6" type="ORF">RHS01_09785</name>
</gene>
<dbReference type="AlphaFoldDB" id="A0A8H7I5Z7"/>
<sequence length="1217" mass="135430">MAFPPPTPKRKRSILPPSLSDALLHPGWRSKSPQNASQSSARSHGTSPQPSAPPQPTSGSSTQANQTITSQIAILNQPKVVVDSNSTPQTHKSSWTGLEKALHALQISTKGCPPLHSAVDGLISCLHVFREAAKFRKDYDELADGLAAMVQLLANYSLVGASREITEKMNGIAEKIKDELESIDKRQSRGATLRILGPSSDDDDLVRRYRKIEQLFRQLQAEASMSTWNDTKKHLVVGHTITCAPPKLRYFALRKNTQLESLGPVKLATYNSTISMDIGRRSCTENTRTQILGDLMDWANDPHKAKIYWMNGMAGTGKTTIACSLCERLDAAGQLAASFFCTRTSRECSEAKRIVPTLAYQIARRSAPFRDALCGVLDRDPDIGTLNTNSQFSSLITKPLVDSRDLIRRNLVVVIDALDECSDPHIVKVVLDILFRHAVDLPVKFFVTSRPEPTIRNSMMLGIAENERPHSILYLHEIEKSLVQADIELYLRDELKHMLSSDDEAIKELSEQAGNLFIYAATAVRYIQPNGKVQKTMSDIDILYSTILNAAICDPTLEVYEQECIQNVLWTSICAYEPVLISTLAMLSGLDGTDLATSALEPLRSVLHVSEHNSYVTTLHASFPDFIKTLSGDHEIRLCFNICQLESSYLLDDEVPDLNDRVEALIPPVLRYASRFWVDHLTQGTASEHVFELVYDFLSYRLLFWMEVMNLTKSMVAGAVVSTKLHMWLRVILRCIFDLVDLAHDAQTFVGKYTTNYVSASTPHIYISALPLSSPTNMIRSRYTPRFKGLVYASGTYMEQVDQASLGTWQTSSPIRSMSFSADGKLVAIGGNNGRIYIKNSHDGSDIIEFKAHQRPISSVEFSNDGWLVVSSSYDHTVRVWQVSDGSRVSEPFEGHSHRVNCATFSSDSMRIVSGSEDKTIRIWAVHNPAGLGLKLVGHAGTVRSLMFSPDDLMIASGSIDRTIRIWDAINGTCIRILQGHTQSISCVRFSPCGEYIFSGSNDHTVRVWNTYSGASIGDPLRGHTSYVTSIAGKRELMVGPFEDHTDSIRSVEFSADGARIISASDDKTIRIWSTEGKSRGGSNKGPLHSFPTIKSLALSNDGIYIASRHEDESIRVWNSQDVLWRPMWSYLRPLQGKISRLRFSSENTKLFVAYESLALSVIDLATGEEVGGHLRHFILFPKTHITELNYHRTAEAPPFAIYLIVSCMYGMFRETA</sequence>
<dbReference type="InterPro" id="IPR001680">
    <property type="entry name" value="WD40_rpt"/>
</dbReference>
<protein>
    <submittedName>
        <fullName evidence="6">WD domain, G-beta repeat</fullName>
    </submittedName>
</protein>
<dbReference type="Pfam" id="PF24883">
    <property type="entry name" value="NPHP3_N"/>
    <property type="match status" value="1"/>
</dbReference>
<feature type="repeat" description="WD" evidence="3">
    <location>
        <begin position="936"/>
        <end position="977"/>
    </location>
</feature>
<keyword evidence="1 3" id="KW-0853">WD repeat</keyword>
<dbReference type="InterPro" id="IPR015943">
    <property type="entry name" value="WD40/YVTN_repeat-like_dom_sf"/>
</dbReference>
<feature type="repeat" description="WD" evidence="3">
    <location>
        <begin position="978"/>
        <end position="1019"/>
    </location>
</feature>
<evidence type="ECO:0000313" key="6">
    <source>
        <dbReference type="EMBL" id="KAF8749846.1"/>
    </source>
</evidence>
<dbReference type="PROSITE" id="PS50294">
    <property type="entry name" value="WD_REPEATS_REGION"/>
    <property type="match status" value="5"/>
</dbReference>
<dbReference type="SUPFAM" id="SSF52540">
    <property type="entry name" value="P-loop containing nucleoside triphosphate hydrolases"/>
    <property type="match status" value="1"/>
</dbReference>
<dbReference type="Proteomes" id="UP000614334">
    <property type="component" value="Unassembled WGS sequence"/>
</dbReference>
<accession>A0A8H7I5Z7</accession>
<feature type="repeat" description="WD" evidence="3">
    <location>
        <begin position="1042"/>
        <end position="1076"/>
    </location>
</feature>
<dbReference type="InterPro" id="IPR056884">
    <property type="entry name" value="NPHP3-like_N"/>
</dbReference>
<reference evidence="6" key="1">
    <citation type="submission" date="2020-09" db="EMBL/GenBank/DDBJ databases">
        <title>Comparative genome analyses of four rice-infecting Rhizoctonia solani isolates reveal extensive enrichment of homogalacturonan modification genes.</title>
        <authorList>
            <person name="Lee D.-Y."/>
            <person name="Jeon J."/>
            <person name="Kim K.-T."/>
            <person name="Cheong K."/>
            <person name="Song H."/>
            <person name="Choi G."/>
            <person name="Ko J."/>
            <person name="Opiyo S.O."/>
            <person name="Zuo S."/>
            <person name="Madhav S."/>
            <person name="Lee Y.-H."/>
            <person name="Wang G.-L."/>
        </authorList>
    </citation>
    <scope>NUCLEOTIDE SEQUENCE</scope>
    <source>
        <strain evidence="6">AG1-IA B2</strain>
    </source>
</reference>
<evidence type="ECO:0000256" key="2">
    <source>
        <dbReference type="ARBA" id="ARBA00022737"/>
    </source>
</evidence>
<evidence type="ECO:0000256" key="3">
    <source>
        <dbReference type="PROSITE-ProRule" id="PRU00221"/>
    </source>
</evidence>
<feature type="domain" description="Nephrocystin 3-like N-terminal" evidence="5">
    <location>
        <begin position="295"/>
        <end position="450"/>
    </location>
</feature>
<dbReference type="GO" id="GO:0048188">
    <property type="term" value="C:Set1C/COMPASS complex"/>
    <property type="evidence" value="ECO:0007669"/>
    <property type="project" value="TreeGrafter"/>
</dbReference>
<dbReference type="SUPFAM" id="SSF50978">
    <property type="entry name" value="WD40 repeat-like"/>
    <property type="match status" value="1"/>
</dbReference>
<proteinExistence type="predicted"/>
<feature type="repeat" description="WD" evidence="3">
    <location>
        <begin position="893"/>
        <end position="924"/>
    </location>
</feature>
<comment type="caution">
    <text evidence="6">The sequence shown here is derived from an EMBL/GenBank/DDBJ whole genome shotgun (WGS) entry which is preliminary data.</text>
</comment>
<evidence type="ECO:0000256" key="1">
    <source>
        <dbReference type="ARBA" id="ARBA00022574"/>
    </source>
</evidence>
<dbReference type="EMBL" id="JACYCF010000024">
    <property type="protein sequence ID" value="KAF8749846.1"/>
    <property type="molecule type" value="Genomic_DNA"/>
</dbReference>
<dbReference type="PRINTS" id="PR00320">
    <property type="entry name" value="GPROTEINBRPT"/>
</dbReference>
<keyword evidence="2" id="KW-0677">Repeat</keyword>
<dbReference type="Gene3D" id="3.40.50.300">
    <property type="entry name" value="P-loop containing nucleotide triphosphate hydrolases"/>
    <property type="match status" value="1"/>
</dbReference>
<dbReference type="Pfam" id="PF00400">
    <property type="entry name" value="WD40"/>
    <property type="match status" value="7"/>
</dbReference>
<evidence type="ECO:0000313" key="7">
    <source>
        <dbReference type="Proteomes" id="UP000614334"/>
    </source>
</evidence>
<dbReference type="PANTHER" id="PTHR22847:SF637">
    <property type="entry name" value="WD REPEAT DOMAIN 5B"/>
    <property type="match status" value="1"/>
</dbReference>
<feature type="repeat" description="WD" evidence="3">
    <location>
        <begin position="1094"/>
        <end position="1119"/>
    </location>
</feature>
<dbReference type="SMART" id="SM00320">
    <property type="entry name" value="WD40"/>
    <property type="match status" value="8"/>
</dbReference>
<feature type="region of interest" description="Disordered" evidence="4">
    <location>
        <begin position="1"/>
        <end position="64"/>
    </location>
</feature>
<name>A0A8H7I5Z7_9AGAM</name>
<organism evidence="6 7">
    <name type="scientific">Rhizoctonia solani</name>
    <dbReference type="NCBI Taxonomy" id="456999"/>
    <lineage>
        <taxon>Eukaryota</taxon>
        <taxon>Fungi</taxon>
        <taxon>Dikarya</taxon>
        <taxon>Basidiomycota</taxon>
        <taxon>Agaricomycotina</taxon>
        <taxon>Agaricomycetes</taxon>
        <taxon>Cantharellales</taxon>
        <taxon>Ceratobasidiaceae</taxon>
        <taxon>Rhizoctonia</taxon>
    </lineage>
</organism>
<dbReference type="CDD" id="cd00200">
    <property type="entry name" value="WD40"/>
    <property type="match status" value="1"/>
</dbReference>
<feature type="compositionally biased region" description="Polar residues" evidence="4">
    <location>
        <begin position="31"/>
        <end position="44"/>
    </location>
</feature>
<dbReference type="InterPro" id="IPR036322">
    <property type="entry name" value="WD40_repeat_dom_sf"/>
</dbReference>
<dbReference type="GO" id="GO:0042393">
    <property type="term" value="F:histone binding"/>
    <property type="evidence" value="ECO:0007669"/>
    <property type="project" value="TreeGrafter"/>
</dbReference>
<dbReference type="InterPro" id="IPR020472">
    <property type="entry name" value="WD40_PAC1"/>
</dbReference>
<evidence type="ECO:0000259" key="5">
    <source>
        <dbReference type="Pfam" id="PF24883"/>
    </source>
</evidence>